<evidence type="ECO:0000256" key="4">
    <source>
        <dbReference type="ARBA" id="ARBA00006462"/>
    </source>
</evidence>
<organism evidence="25 26">
    <name type="scientific">Polypedilum vanderplanki</name>
    <name type="common">Sleeping chironomid midge</name>
    <dbReference type="NCBI Taxonomy" id="319348"/>
    <lineage>
        <taxon>Eukaryota</taxon>
        <taxon>Metazoa</taxon>
        <taxon>Ecdysozoa</taxon>
        <taxon>Arthropoda</taxon>
        <taxon>Hexapoda</taxon>
        <taxon>Insecta</taxon>
        <taxon>Pterygota</taxon>
        <taxon>Neoptera</taxon>
        <taxon>Endopterygota</taxon>
        <taxon>Diptera</taxon>
        <taxon>Nematocera</taxon>
        <taxon>Chironomoidea</taxon>
        <taxon>Chironomidae</taxon>
        <taxon>Chironominae</taxon>
        <taxon>Polypedilum</taxon>
        <taxon>Polypedilum</taxon>
    </lineage>
</organism>
<evidence type="ECO:0000256" key="3">
    <source>
        <dbReference type="ARBA" id="ARBA00004922"/>
    </source>
</evidence>
<evidence type="ECO:0000256" key="20">
    <source>
        <dbReference type="ARBA" id="ARBA00042009"/>
    </source>
</evidence>
<feature type="domain" description="Fringe-like glycosyltransferase" evidence="24">
    <location>
        <begin position="73"/>
        <end position="239"/>
    </location>
</feature>
<comment type="pathway">
    <text evidence="3">Protein modification; protein glycosylation.</text>
</comment>
<evidence type="ECO:0000256" key="8">
    <source>
        <dbReference type="ARBA" id="ARBA00022679"/>
    </source>
</evidence>
<keyword evidence="12" id="KW-0735">Signal-anchor</keyword>
<evidence type="ECO:0000256" key="13">
    <source>
        <dbReference type="ARBA" id="ARBA00022989"/>
    </source>
</evidence>
<dbReference type="OrthoDB" id="414175at2759"/>
<evidence type="ECO:0000256" key="11">
    <source>
        <dbReference type="ARBA" id="ARBA00022741"/>
    </source>
</evidence>
<feature type="chain" id="PRO_5039917679" description="Glycoprotein-N-acetylgalactosamine 3-beta-galactosyltransferase 1" evidence="23">
    <location>
        <begin position="23"/>
        <end position="365"/>
    </location>
</feature>
<dbReference type="EMBL" id="JADBJN010000002">
    <property type="protein sequence ID" value="KAG5674686.1"/>
    <property type="molecule type" value="Genomic_DNA"/>
</dbReference>
<evidence type="ECO:0000259" key="24">
    <source>
        <dbReference type="Pfam" id="PF02434"/>
    </source>
</evidence>
<evidence type="ECO:0000256" key="14">
    <source>
        <dbReference type="ARBA" id="ARBA00023136"/>
    </source>
</evidence>
<protein>
    <recommendedName>
        <fullName evidence="18">Glycoprotein-N-acetylgalactosamine 3-beta-galactosyltransferase 1</fullName>
        <ecNumber evidence="6">2.4.1.122</ecNumber>
    </recommendedName>
    <alternativeName>
        <fullName evidence="20">Core 1 O-glycan T-synthase</fullName>
    </alternativeName>
    <alternativeName>
        <fullName evidence="21">Core 1 UDP-galactose:N-acetylgalactosamine-alpha-R beta 1,3-galactosyltransferase 1</fullName>
    </alternativeName>
    <alternativeName>
        <fullName evidence="19">Core 1 beta1,3-galactosyltransferase 1</fullName>
    </alternativeName>
</protein>
<dbReference type="Gene3D" id="3.90.550.50">
    <property type="match status" value="1"/>
</dbReference>
<dbReference type="InterPro" id="IPR026050">
    <property type="entry name" value="C1GALT1/C1GALT1_chp1"/>
</dbReference>
<keyword evidence="10" id="KW-0479">Metal-binding</keyword>
<proteinExistence type="inferred from homology"/>
<keyword evidence="8" id="KW-0808">Transferase</keyword>
<accession>A0A9J6BZP7</accession>
<feature type="signal peptide" evidence="23">
    <location>
        <begin position="1"/>
        <end position="22"/>
    </location>
</feature>
<comment type="cofactor">
    <cofactor evidence="1">
        <name>Mn(2+)</name>
        <dbReference type="ChEBI" id="CHEBI:29035"/>
    </cofactor>
</comment>
<comment type="subunit">
    <text evidence="5">Homodimer; disulfide-linked.</text>
</comment>
<evidence type="ECO:0000256" key="23">
    <source>
        <dbReference type="SAM" id="SignalP"/>
    </source>
</evidence>
<evidence type="ECO:0000256" key="12">
    <source>
        <dbReference type="ARBA" id="ARBA00022968"/>
    </source>
</evidence>
<keyword evidence="11" id="KW-0547">Nucleotide-binding</keyword>
<keyword evidence="14" id="KW-0472">Membrane</keyword>
<keyword evidence="9" id="KW-0812">Transmembrane</keyword>
<evidence type="ECO:0000256" key="16">
    <source>
        <dbReference type="ARBA" id="ARBA00023180"/>
    </source>
</evidence>
<reference evidence="25" key="1">
    <citation type="submission" date="2021-03" db="EMBL/GenBank/DDBJ databases">
        <title>Chromosome level genome of the anhydrobiotic midge Polypedilum vanderplanki.</title>
        <authorList>
            <person name="Yoshida Y."/>
            <person name="Kikawada T."/>
            <person name="Gusev O."/>
        </authorList>
    </citation>
    <scope>NUCLEOTIDE SEQUENCE</scope>
    <source>
        <strain evidence="25">NIAS01</strain>
        <tissue evidence="25">Whole body or cell culture</tissue>
    </source>
</reference>
<evidence type="ECO:0000256" key="6">
    <source>
        <dbReference type="ARBA" id="ARBA00012557"/>
    </source>
</evidence>
<evidence type="ECO:0000256" key="7">
    <source>
        <dbReference type="ARBA" id="ARBA00022676"/>
    </source>
</evidence>
<evidence type="ECO:0000256" key="21">
    <source>
        <dbReference type="ARBA" id="ARBA00043065"/>
    </source>
</evidence>
<evidence type="ECO:0000256" key="18">
    <source>
        <dbReference type="ARBA" id="ARBA00040898"/>
    </source>
</evidence>
<evidence type="ECO:0000256" key="1">
    <source>
        <dbReference type="ARBA" id="ARBA00001936"/>
    </source>
</evidence>
<evidence type="ECO:0000256" key="2">
    <source>
        <dbReference type="ARBA" id="ARBA00004606"/>
    </source>
</evidence>
<comment type="subcellular location">
    <subcellularLocation>
        <location evidence="2">Membrane</location>
        <topology evidence="2">Single-pass type II membrane protein</topology>
    </subcellularLocation>
</comment>
<comment type="caution">
    <text evidence="25">The sequence shown here is derived from an EMBL/GenBank/DDBJ whole genome shotgun (WGS) entry which is preliminary data.</text>
</comment>
<evidence type="ECO:0000256" key="10">
    <source>
        <dbReference type="ARBA" id="ARBA00022723"/>
    </source>
</evidence>
<keyword evidence="26" id="KW-1185">Reference proteome</keyword>
<comment type="similarity">
    <text evidence="4">Belongs to the glycosyltransferase 31 family. Beta3-Gal-T subfamily.</text>
</comment>
<keyword evidence="7" id="KW-0328">Glycosyltransferase</keyword>
<dbReference type="GO" id="GO:0030145">
    <property type="term" value="F:manganese ion binding"/>
    <property type="evidence" value="ECO:0007669"/>
    <property type="project" value="UniProtKB-ARBA"/>
</dbReference>
<gene>
    <name evidence="25" type="ORF">PVAND_004638</name>
</gene>
<dbReference type="Pfam" id="PF02434">
    <property type="entry name" value="Fringe"/>
    <property type="match status" value="1"/>
</dbReference>
<evidence type="ECO:0000256" key="9">
    <source>
        <dbReference type="ARBA" id="ARBA00022692"/>
    </source>
</evidence>
<comment type="function">
    <text evidence="22">Glycosyltransferase that generates the core 1 O-glycan Gal-beta1-3GalNAc-alpha1-Ser/Thr (T antigen), which is a precursor for many extended O-glycans in glycoproteins.</text>
</comment>
<evidence type="ECO:0000313" key="26">
    <source>
        <dbReference type="Proteomes" id="UP001107558"/>
    </source>
</evidence>
<evidence type="ECO:0000256" key="19">
    <source>
        <dbReference type="ARBA" id="ARBA00041226"/>
    </source>
</evidence>
<dbReference type="PANTHER" id="PTHR23033">
    <property type="entry name" value="BETA1,3-GALACTOSYLTRANSFERASE"/>
    <property type="match status" value="1"/>
</dbReference>
<keyword evidence="17" id="KW-0464">Manganese</keyword>
<dbReference type="FunFam" id="3.90.550.50:FF:000017">
    <property type="entry name" value="Glycoprotein-N-acetylgalactosamine 3-beta-galactosyltransferase 1"/>
    <property type="match status" value="1"/>
</dbReference>
<dbReference type="PANTHER" id="PTHR23033:SF14">
    <property type="entry name" value="GLYCOPROTEIN-N-ACETYLGALACTOSAMINE 3-BETA-GALACTOSYLTRANSFERASE 1-RELATED"/>
    <property type="match status" value="1"/>
</dbReference>
<dbReference type="GO" id="GO:0016020">
    <property type="term" value="C:membrane"/>
    <property type="evidence" value="ECO:0007669"/>
    <property type="project" value="UniProtKB-SubCell"/>
</dbReference>
<evidence type="ECO:0000313" key="25">
    <source>
        <dbReference type="EMBL" id="KAG5674686.1"/>
    </source>
</evidence>
<evidence type="ECO:0000256" key="5">
    <source>
        <dbReference type="ARBA" id="ARBA00011748"/>
    </source>
</evidence>
<evidence type="ECO:0000256" key="22">
    <source>
        <dbReference type="ARBA" id="ARBA00059245"/>
    </source>
</evidence>
<dbReference type="GO" id="GO:0016263">
    <property type="term" value="F:glycoprotein-N-acetylgalactosamine 3-beta-galactosyltransferase activity"/>
    <property type="evidence" value="ECO:0007669"/>
    <property type="project" value="UniProtKB-EC"/>
</dbReference>
<dbReference type="InterPro" id="IPR003378">
    <property type="entry name" value="Fringe-like_glycosylTrfase"/>
</dbReference>
<keyword evidence="16" id="KW-0325">Glycoprotein</keyword>
<keyword evidence="23" id="KW-0732">Signal</keyword>
<dbReference type="GO" id="GO:0000166">
    <property type="term" value="F:nucleotide binding"/>
    <property type="evidence" value="ECO:0007669"/>
    <property type="project" value="UniProtKB-KW"/>
</dbReference>
<evidence type="ECO:0000256" key="17">
    <source>
        <dbReference type="ARBA" id="ARBA00023211"/>
    </source>
</evidence>
<keyword evidence="15" id="KW-1015">Disulfide bond</keyword>
<dbReference type="EC" id="2.4.1.122" evidence="6"/>
<name>A0A9J6BZP7_POLVA</name>
<sequence>MSSKQQVLLSLLFGLLLGLTLSTIIFYPNKISGAIFSERIKKNINENIRLRDTSHLTLYNESLANELYNKVRILCWVVTIPENHKTKAIHVKNTWGKRCNKLLFISSQDDLELETIPLAVSEGRSTLWDKTRTALQYIYKYHSHEADWFLKADDDSYFLIENLRYVLAQYSPKTSLYLGHRFASKFVDMGYMAGGGYILSKKILKKFVTKIMHDKNACKIENYGAEDLELGSCLKNFTIYADTRDSMQQQRFFPVGVYEHFKERDENSSFWYNDMMYYDATFGGLNCCSDTFVNAHYVFPKGLYLMDYLIYNVHPFGLQKNLTEKIPRKFTFAELVQRSDVESNATDFEPHTIYRNLDESEKFKR</sequence>
<dbReference type="AlphaFoldDB" id="A0A9J6BZP7"/>
<keyword evidence="13" id="KW-1133">Transmembrane helix</keyword>
<dbReference type="Proteomes" id="UP001107558">
    <property type="component" value="Chromosome 2"/>
</dbReference>
<evidence type="ECO:0000256" key="15">
    <source>
        <dbReference type="ARBA" id="ARBA00023157"/>
    </source>
</evidence>